<dbReference type="InterPro" id="IPR036259">
    <property type="entry name" value="MFS_trans_sf"/>
</dbReference>
<keyword evidence="5 8" id="KW-0472">Membrane</keyword>
<dbReference type="OrthoDB" id="8904098at2759"/>
<evidence type="ECO:0000256" key="7">
    <source>
        <dbReference type="SAM" id="MobiDB-lite"/>
    </source>
</evidence>
<evidence type="ECO:0000313" key="10">
    <source>
        <dbReference type="Proteomes" id="UP000799778"/>
    </source>
</evidence>
<evidence type="ECO:0000256" key="4">
    <source>
        <dbReference type="ARBA" id="ARBA00022989"/>
    </source>
</evidence>
<feature type="transmembrane region" description="Helical" evidence="8">
    <location>
        <begin position="406"/>
        <end position="423"/>
    </location>
</feature>
<dbReference type="Gene3D" id="1.20.1250.20">
    <property type="entry name" value="MFS general substrate transporter like domains"/>
    <property type="match status" value="1"/>
</dbReference>
<dbReference type="EMBL" id="ML978068">
    <property type="protein sequence ID" value="KAF2017802.1"/>
    <property type="molecule type" value="Genomic_DNA"/>
</dbReference>
<protein>
    <submittedName>
        <fullName evidence="9">Oligopeptide transporter</fullName>
    </submittedName>
</protein>
<feature type="region of interest" description="Disordered" evidence="7">
    <location>
        <begin position="1"/>
        <end position="28"/>
    </location>
</feature>
<accession>A0A6A5XXA9</accession>
<dbReference type="PROSITE" id="PS01023">
    <property type="entry name" value="PTR2_2"/>
    <property type="match status" value="1"/>
</dbReference>
<sequence>MAHDDDSALDAVNPDSRTPLLSNNQYYGSTTDASKDLEETGALPDENLRRVAGSLPYSAWAIAVVELCERFCFFGILAPMQNYVQNKRGDPLRPGGLGFGQARATMVNQAFLIWCFISPIIGAVAADQYLGRVRTIVYSSIVYISGLVVLVGSTLDVVHEAGLSFVGLLFALFLIGGGTGGIKANVNTLLAEQYTGPDEEIQVTESGEKVVVDKELTIQRIFLLLFMIINLGSFSVLATTTIEQKYGFTAAFALPTAVCVVGFLIMYATKSRYVETPPDNSILLNAFRVLWIVLRNKGNIHHAKSAHRLTDTASPAYPWTDTFVDELSRAAKACRIFLFFPLYWAAVSQGLTNIVSQGATMETHGIPNDIMPNINTLASLFIIPLLDRVVFPLLRRLHIPIGHVDRIVVGFACCATAMLYTSYLQSRIYASPPCFDHPRAEDCHGGNVPNQISILWQIPTYVIGALSEPFAAVAGIEYAYAKAPRSMKSIVMALNLSMVSVGALVAMGLAPLTSDPKLVWLYLTVGGGCVIAAIGVRMAPL</sequence>
<keyword evidence="3 6" id="KW-0812">Transmembrane</keyword>
<feature type="transmembrane region" description="Helical" evidence="8">
    <location>
        <begin position="519"/>
        <end position="539"/>
    </location>
</feature>
<comment type="similarity">
    <text evidence="2 6">Belongs to the major facilitator superfamily. Proton-dependent oligopeptide transporter (POT/PTR) (TC 2.A.17) family.</text>
</comment>
<keyword evidence="6" id="KW-0813">Transport</keyword>
<gene>
    <name evidence="9" type="ORF">BU24DRAFT_420857</name>
</gene>
<evidence type="ECO:0000256" key="8">
    <source>
        <dbReference type="SAM" id="Phobius"/>
    </source>
</evidence>
<feature type="transmembrane region" description="Helical" evidence="8">
    <location>
        <begin position="137"/>
        <end position="155"/>
    </location>
</feature>
<keyword evidence="10" id="KW-1185">Reference proteome</keyword>
<evidence type="ECO:0000313" key="9">
    <source>
        <dbReference type="EMBL" id="KAF2017802.1"/>
    </source>
</evidence>
<evidence type="ECO:0000256" key="5">
    <source>
        <dbReference type="ARBA" id="ARBA00023136"/>
    </source>
</evidence>
<feature type="transmembrane region" description="Helical" evidence="8">
    <location>
        <begin position="111"/>
        <end position="130"/>
    </location>
</feature>
<proteinExistence type="inferred from homology"/>
<dbReference type="GeneID" id="54284974"/>
<feature type="transmembrane region" description="Helical" evidence="8">
    <location>
        <begin position="161"/>
        <end position="182"/>
    </location>
</feature>
<feature type="transmembrane region" description="Helical" evidence="8">
    <location>
        <begin position="221"/>
        <end position="242"/>
    </location>
</feature>
<feature type="transmembrane region" description="Helical" evidence="8">
    <location>
        <begin position="336"/>
        <end position="356"/>
    </location>
</feature>
<dbReference type="SUPFAM" id="SSF103473">
    <property type="entry name" value="MFS general substrate transporter"/>
    <property type="match status" value="1"/>
</dbReference>
<dbReference type="Pfam" id="PF00854">
    <property type="entry name" value="PTR2"/>
    <property type="match status" value="1"/>
</dbReference>
<feature type="transmembrane region" description="Helical" evidence="8">
    <location>
        <begin position="376"/>
        <end position="394"/>
    </location>
</feature>
<dbReference type="PANTHER" id="PTHR11654">
    <property type="entry name" value="OLIGOPEPTIDE TRANSPORTER-RELATED"/>
    <property type="match status" value="1"/>
</dbReference>
<comment type="subcellular location">
    <subcellularLocation>
        <location evidence="1 6">Membrane</location>
        <topology evidence="1 6">Multi-pass membrane protein</topology>
    </subcellularLocation>
</comment>
<feature type="compositionally biased region" description="Polar residues" evidence="7">
    <location>
        <begin position="15"/>
        <end position="28"/>
    </location>
</feature>
<evidence type="ECO:0000256" key="3">
    <source>
        <dbReference type="ARBA" id="ARBA00022692"/>
    </source>
</evidence>
<feature type="transmembrane region" description="Helical" evidence="8">
    <location>
        <begin position="492"/>
        <end position="513"/>
    </location>
</feature>
<evidence type="ECO:0000256" key="6">
    <source>
        <dbReference type="RuleBase" id="RU003755"/>
    </source>
</evidence>
<feature type="transmembrane region" description="Helical" evidence="8">
    <location>
        <begin position="458"/>
        <end position="480"/>
    </location>
</feature>
<dbReference type="Proteomes" id="UP000799778">
    <property type="component" value="Unassembled WGS sequence"/>
</dbReference>
<dbReference type="InterPro" id="IPR000109">
    <property type="entry name" value="POT_fam"/>
</dbReference>
<keyword evidence="4 8" id="KW-1133">Transmembrane helix</keyword>
<dbReference type="InterPro" id="IPR018456">
    <property type="entry name" value="PTR2_symporter_CS"/>
</dbReference>
<organism evidence="9 10">
    <name type="scientific">Aaosphaeria arxii CBS 175.79</name>
    <dbReference type="NCBI Taxonomy" id="1450172"/>
    <lineage>
        <taxon>Eukaryota</taxon>
        <taxon>Fungi</taxon>
        <taxon>Dikarya</taxon>
        <taxon>Ascomycota</taxon>
        <taxon>Pezizomycotina</taxon>
        <taxon>Dothideomycetes</taxon>
        <taxon>Pleosporomycetidae</taxon>
        <taxon>Pleosporales</taxon>
        <taxon>Pleosporales incertae sedis</taxon>
        <taxon>Aaosphaeria</taxon>
    </lineage>
</organism>
<dbReference type="GO" id="GO:0006857">
    <property type="term" value="P:oligopeptide transport"/>
    <property type="evidence" value="ECO:0007669"/>
    <property type="project" value="InterPro"/>
</dbReference>
<dbReference type="GO" id="GO:0016020">
    <property type="term" value="C:membrane"/>
    <property type="evidence" value="ECO:0007669"/>
    <property type="project" value="UniProtKB-SubCell"/>
</dbReference>
<evidence type="ECO:0000256" key="2">
    <source>
        <dbReference type="ARBA" id="ARBA00005982"/>
    </source>
</evidence>
<dbReference type="GO" id="GO:0022857">
    <property type="term" value="F:transmembrane transporter activity"/>
    <property type="evidence" value="ECO:0007669"/>
    <property type="project" value="InterPro"/>
</dbReference>
<dbReference type="RefSeq" id="XP_033386141.1">
    <property type="nucleotide sequence ID" value="XM_033527577.1"/>
</dbReference>
<feature type="transmembrane region" description="Helical" evidence="8">
    <location>
        <begin position="248"/>
        <end position="268"/>
    </location>
</feature>
<dbReference type="AlphaFoldDB" id="A0A6A5XXA9"/>
<reference evidence="9" key="1">
    <citation type="journal article" date="2020" name="Stud. Mycol.">
        <title>101 Dothideomycetes genomes: a test case for predicting lifestyles and emergence of pathogens.</title>
        <authorList>
            <person name="Haridas S."/>
            <person name="Albert R."/>
            <person name="Binder M."/>
            <person name="Bloem J."/>
            <person name="Labutti K."/>
            <person name="Salamov A."/>
            <person name="Andreopoulos B."/>
            <person name="Baker S."/>
            <person name="Barry K."/>
            <person name="Bills G."/>
            <person name="Bluhm B."/>
            <person name="Cannon C."/>
            <person name="Castanera R."/>
            <person name="Culley D."/>
            <person name="Daum C."/>
            <person name="Ezra D."/>
            <person name="Gonzalez J."/>
            <person name="Henrissat B."/>
            <person name="Kuo A."/>
            <person name="Liang C."/>
            <person name="Lipzen A."/>
            <person name="Lutzoni F."/>
            <person name="Magnuson J."/>
            <person name="Mondo S."/>
            <person name="Nolan M."/>
            <person name="Ohm R."/>
            <person name="Pangilinan J."/>
            <person name="Park H.-J."/>
            <person name="Ramirez L."/>
            <person name="Alfaro M."/>
            <person name="Sun H."/>
            <person name="Tritt A."/>
            <person name="Yoshinaga Y."/>
            <person name="Zwiers L.-H."/>
            <person name="Turgeon B."/>
            <person name="Goodwin S."/>
            <person name="Spatafora J."/>
            <person name="Crous P."/>
            <person name="Grigoriev I."/>
        </authorList>
    </citation>
    <scope>NUCLEOTIDE SEQUENCE</scope>
    <source>
        <strain evidence="9">CBS 175.79</strain>
    </source>
</reference>
<evidence type="ECO:0000256" key="1">
    <source>
        <dbReference type="ARBA" id="ARBA00004141"/>
    </source>
</evidence>
<name>A0A6A5XXA9_9PLEO</name>